<dbReference type="Proteomes" id="UP000323454">
    <property type="component" value="Unassembled WGS sequence"/>
</dbReference>
<gene>
    <name evidence="4" type="ORF">F0L68_11450</name>
</gene>
<evidence type="ECO:0000259" key="3">
    <source>
        <dbReference type="Pfam" id="PF01757"/>
    </source>
</evidence>
<evidence type="ECO:0000313" key="5">
    <source>
        <dbReference type="Proteomes" id="UP000323454"/>
    </source>
</evidence>
<evidence type="ECO:0000256" key="1">
    <source>
        <dbReference type="SAM" id="MobiDB-lite"/>
    </source>
</evidence>
<organism evidence="4 5">
    <name type="scientific">Solihabitans fulvus</name>
    <dbReference type="NCBI Taxonomy" id="1892852"/>
    <lineage>
        <taxon>Bacteria</taxon>
        <taxon>Bacillati</taxon>
        <taxon>Actinomycetota</taxon>
        <taxon>Actinomycetes</taxon>
        <taxon>Pseudonocardiales</taxon>
        <taxon>Pseudonocardiaceae</taxon>
        <taxon>Solihabitans</taxon>
    </lineage>
</organism>
<proteinExistence type="predicted"/>
<dbReference type="AlphaFoldDB" id="A0A5B2XIL6"/>
<reference evidence="4 5" key="2">
    <citation type="submission" date="2019-09" db="EMBL/GenBank/DDBJ databases">
        <authorList>
            <person name="Jin C."/>
        </authorList>
    </citation>
    <scope>NUCLEOTIDE SEQUENCE [LARGE SCALE GENOMIC DNA]</scope>
    <source>
        <strain evidence="4 5">AN110305</strain>
    </source>
</reference>
<feature type="transmembrane region" description="Helical" evidence="2">
    <location>
        <begin position="217"/>
        <end position="234"/>
    </location>
</feature>
<feature type="region of interest" description="Disordered" evidence="1">
    <location>
        <begin position="428"/>
        <end position="464"/>
    </location>
</feature>
<keyword evidence="5" id="KW-1185">Reference proteome</keyword>
<sequence length="464" mass="49049">MRLRTGVRDPFIDLIRVVATALVVLQHCLMPVFSVRGNELQAGNALATPGWWVITWLSQVMPLVFIAGGAANSLSYRSHVERGGEPAHWLAKRVRRLAIPVLPLAAVWIPLPHLLLALGVPEQPVHLAAAVVPQLLWFLVVYLAAVLCTPLAVAAHRRFGLAVLPALALVAVGVDVLRFNWIEQAGYLNAVVVWLAVHQLGLCYADGLFERLTRRGAALLSVAGFGSTALLVAFGPYPTSMIGMPGAPLSNMNPPTICLLGLACGQLGLALLARRTLLRWAARPRVTAVLRAMAPRMMTVYLWHMSALAVITGITVIGLGYRTPNPDGLAWWLIAPLWLAAVLVVLIGLVRLFARFEAEQPAQAGTPGGLGRVLAGAVLVAAGLLGFTVGGFGPAASAGLFAGPLPWVVALLAGLLLTAPVRVAKAAGSKTVEPKTVEPKTVAARPTAAPEPVPAPRERALARN</sequence>
<feature type="transmembrane region" description="Helical" evidence="2">
    <location>
        <begin position="187"/>
        <end position="205"/>
    </location>
</feature>
<dbReference type="Pfam" id="PF01757">
    <property type="entry name" value="Acyl_transf_3"/>
    <property type="match status" value="1"/>
</dbReference>
<feature type="transmembrane region" description="Helical" evidence="2">
    <location>
        <begin position="405"/>
        <end position="424"/>
    </location>
</feature>
<feature type="transmembrane region" description="Helical" evidence="2">
    <location>
        <begin position="135"/>
        <end position="154"/>
    </location>
</feature>
<keyword evidence="2" id="KW-0472">Membrane</keyword>
<protein>
    <submittedName>
        <fullName evidence="4">Acyltransferase</fullName>
    </submittedName>
</protein>
<feature type="transmembrane region" description="Helical" evidence="2">
    <location>
        <begin position="161"/>
        <end position="181"/>
    </location>
</feature>
<evidence type="ECO:0000256" key="2">
    <source>
        <dbReference type="SAM" id="Phobius"/>
    </source>
</evidence>
<keyword evidence="4" id="KW-0808">Transferase</keyword>
<dbReference type="EMBL" id="VUOB01000020">
    <property type="protein sequence ID" value="KAA2262839.1"/>
    <property type="molecule type" value="Genomic_DNA"/>
</dbReference>
<keyword evidence="4" id="KW-0012">Acyltransferase</keyword>
<comment type="caution">
    <text evidence="4">The sequence shown here is derived from an EMBL/GenBank/DDBJ whole genome shotgun (WGS) entry which is preliminary data.</text>
</comment>
<feature type="transmembrane region" description="Helical" evidence="2">
    <location>
        <begin position="300"/>
        <end position="323"/>
    </location>
</feature>
<evidence type="ECO:0000313" key="4">
    <source>
        <dbReference type="EMBL" id="KAA2262839.1"/>
    </source>
</evidence>
<keyword evidence="2" id="KW-0812">Transmembrane</keyword>
<feature type="domain" description="Acyltransferase 3" evidence="3">
    <location>
        <begin position="10"/>
        <end position="346"/>
    </location>
</feature>
<dbReference type="GO" id="GO:0016747">
    <property type="term" value="F:acyltransferase activity, transferring groups other than amino-acyl groups"/>
    <property type="evidence" value="ECO:0007669"/>
    <property type="project" value="InterPro"/>
</dbReference>
<feature type="transmembrane region" description="Helical" evidence="2">
    <location>
        <begin position="329"/>
        <end position="353"/>
    </location>
</feature>
<feature type="transmembrane region" description="Helical" evidence="2">
    <location>
        <begin position="97"/>
        <end position="115"/>
    </location>
</feature>
<feature type="transmembrane region" description="Helical" evidence="2">
    <location>
        <begin position="53"/>
        <end position="76"/>
    </location>
</feature>
<keyword evidence="2" id="KW-1133">Transmembrane helix</keyword>
<dbReference type="InterPro" id="IPR002656">
    <property type="entry name" value="Acyl_transf_3_dom"/>
</dbReference>
<accession>A0A5B2XIL6</accession>
<feature type="transmembrane region" description="Helical" evidence="2">
    <location>
        <begin position="373"/>
        <end position="393"/>
    </location>
</feature>
<feature type="transmembrane region" description="Helical" evidence="2">
    <location>
        <begin position="12"/>
        <end position="33"/>
    </location>
</feature>
<name>A0A5B2XIL6_9PSEU</name>
<dbReference type="RefSeq" id="WP_149849496.1">
    <property type="nucleotide sequence ID" value="NZ_VUOB01000020.1"/>
</dbReference>
<feature type="transmembrane region" description="Helical" evidence="2">
    <location>
        <begin position="254"/>
        <end position="273"/>
    </location>
</feature>
<reference evidence="4 5" key="1">
    <citation type="submission" date="2019-09" db="EMBL/GenBank/DDBJ databases">
        <title>Goodfellowia gen. nov., a new genus of the Pseudonocardineae related to Actinoalloteichus, containing Goodfellowia coeruleoviolacea gen. nov., comb. nov. gen. nov., comb. nov.</title>
        <authorList>
            <person name="Labeda D."/>
        </authorList>
    </citation>
    <scope>NUCLEOTIDE SEQUENCE [LARGE SCALE GENOMIC DNA]</scope>
    <source>
        <strain evidence="4 5">AN110305</strain>
    </source>
</reference>
<dbReference type="OrthoDB" id="8206682at2"/>